<organism evidence="6">
    <name type="scientific">Rodentolepis nana</name>
    <name type="common">Dwarf tapeworm</name>
    <name type="synonym">Hymenolepis nana</name>
    <dbReference type="NCBI Taxonomy" id="102285"/>
    <lineage>
        <taxon>Eukaryota</taxon>
        <taxon>Metazoa</taxon>
        <taxon>Spiralia</taxon>
        <taxon>Lophotrochozoa</taxon>
        <taxon>Platyhelminthes</taxon>
        <taxon>Cestoda</taxon>
        <taxon>Eucestoda</taxon>
        <taxon>Cyclophyllidea</taxon>
        <taxon>Hymenolepididae</taxon>
        <taxon>Rodentolepis</taxon>
    </lineage>
</organism>
<dbReference type="AlphaFoldDB" id="A0A0R3TH68"/>
<dbReference type="InterPro" id="IPR001245">
    <property type="entry name" value="Ser-Thr/Tyr_kinase_cat_dom"/>
</dbReference>
<keyword evidence="1" id="KW-0547">Nucleotide-binding</keyword>
<dbReference type="GO" id="GO:0004016">
    <property type="term" value="F:adenylate cyclase activity"/>
    <property type="evidence" value="ECO:0007669"/>
    <property type="project" value="TreeGrafter"/>
</dbReference>
<dbReference type="STRING" id="102285.A0A0R3TH68"/>
<evidence type="ECO:0000259" key="3">
    <source>
        <dbReference type="Pfam" id="PF07714"/>
    </source>
</evidence>
<sequence length="134" mass="15092">MIFRSTISCVDSTVSRDSETDVVTETASISEVETMPRSNFTAVFNGINLHIKALELPSVTLKAKTIEHLRVLRDIRHENLNLFIGCYLDADSFSVVYEECSRGSLMSVLATEAINLDWEFKLSLITDLIRTEEC</sequence>
<feature type="domain" description="Serine-threonine/tyrosine-protein kinase catalytic" evidence="3">
    <location>
        <begin position="47"/>
        <end position="127"/>
    </location>
</feature>
<dbReference type="InterPro" id="IPR011009">
    <property type="entry name" value="Kinase-like_dom_sf"/>
</dbReference>
<dbReference type="WBParaSite" id="HNAJ_0000640901-mRNA-1">
    <property type="protein sequence ID" value="HNAJ_0000640901-mRNA-1"/>
    <property type="gene ID" value="HNAJ_0000640901"/>
</dbReference>
<evidence type="ECO:0000256" key="1">
    <source>
        <dbReference type="ARBA" id="ARBA00022741"/>
    </source>
</evidence>
<dbReference type="SUPFAM" id="SSF56112">
    <property type="entry name" value="Protein kinase-like (PK-like)"/>
    <property type="match status" value="1"/>
</dbReference>
<dbReference type="GO" id="GO:0007168">
    <property type="term" value="P:receptor guanylyl cyclase signaling pathway"/>
    <property type="evidence" value="ECO:0007669"/>
    <property type="project" value="TreeGrafter"/>
</dbReference>
<reference evidence="6" key="1">
    <citation type="submission" date="2017-02" db="UniProtKB">
        <authorList>
            <consortium name="WormBaseParasite"/>
        </authorList>
    </citation>
    <scope>IDENTIFICATION</scope>
</reference>
<gene>
    <name evidence="4" type="ORF">HNAJ_LOCUS6405</name>
</gene>
<dbReference type="OrthoDB" id="60033at2759"/>
<dbReference type="Proteomes" id="UP000278807">
    <property type="component" value="Unassembled WGS sequence"/>
</dbReference>
<dbReference type="PANTHER" id="PTHR11920:SF462">
    <property type="entry name" value="GUANYLATE CYCLASE"/>
    <property type="match status" value="1"/>
</dbReference>
<dbReference type="InterPro" id="IPR050401">
    <property type="entry name" value="Cyclic_nucleotide_synthase"/>
</dbReference>
<dbReference type="GO" id="GO:0000166">
    <property type="term" value="F:nucleotide binding"/>
    <property type="evidence" value="ECO:0007669"/>
    <property type="project" value="UniProtKB-KW"/>
</dbReference>
<accession>A0A0R3TH68</accession>
<evidence type="ECO:0000256" key="2">
    <source>
        <dbReference type="ARBA" id="ARBA00023239"/>
    </source>
</evidence>
<dbReference type="GO" id="GO:0001653">
    <property type="term" value="F:peptide receptor activity"/>
    <property type="evidence" value="ECO:0007669"/>
    <property type="project" value="TreeGrafter"/>
</dbReference>
<protein>
    <submittedName>
        <fullName evidence="6">PK_Tyr_Ser-Thr domain-containing protein</fullName>
    </submittedName>
</protein>
<keyword evidence="5" id="KW-1185">Reference proteome</keyword>
<dbReference type="Pfam" id="PF07714">
    <property type="entry name" value="PK_Tyr_Ser-Thr"/>
    <property type="match status" value="1"/>
</dbReference>
<evidence type="ECO:0000313" key="6">
    <source>
        <dbReference type="WBParaSite" id="HNAJ_0000640901-mRNA-1"/>
    </source>
</evidence>
<dbReference type="PANTHER" id="PTHR11920">
    <property type="entry name" value="GUANYLYL CYCLASE"/>
    <property type="match status" value="1"/>
</dbReference>
<evidence type="ECO:0000313" key="4">
    <source>
        <dbReference type="EMBL" id="VDO02265.1"/>
    </source>
</evidence>
<name>A0A0R3TH68_RODNA</name>
<proteinExistence type="predicted"/>
<dbReference type="GO" id="GO:0004672">
    <property type="term" value="F:protein kinase activity"/>
    <property type="evidence" value="ECO:0007669"/>
    <property type="project" value="InterPro"/>
</dbReference>
<dbReference type="GO" id="GO:0004383">
    <property type="term" value="F:guanylate cyclase activity"/>
    <property type="evidence" value="ECO:0007669"/>
    <property type="project" value="TreeGrafter"/>
</dbReference>
<dbReference type="EMBL" id="UZAE01006939">
    <property type="protein sequence ID" value="VDO02265.1"/>
    <property type="molecule type" value="Genomic_DNA"/>
</dbReference>
<dbReference type="GO" id="GO:0005886">
    <property type="term" value="C:plasma membrane"/>
    <property type="evidence" value="ECO:0007669"/>
    <property type="project" value="TreeGrafter"/>
</dbReference>
<keyword evidence="2" id="KW-0456">Lyase</keyword>
<evidence type="ECO:0000313" key="5">
    <source>
        <dbReference type="Proteomes" id="UP000278807"/>
    </source>
</evidence>
<reference evidence="4 5" key="2">
    <citation type="submission" date="2018-11" db="EMBL/GenBank/DDBJ databases">
        <authorList>
            <consortium name="Pathogen Informatics"/>
        </authorList>
    </citation>
    <scope>NUCLEOTIDE SEQUENCE [LARGE SCALE GENOMIC DNA]</scope>
</reference>
<dbReference type="Gene3D" id="1.10.510.10">
    <property type="entry name" value="Transferase(Phosphotransferase) domain 1"/>
    <property type="match status" value="1"/>
</dbReference>